<sequence length="238" mass="25060">MTADTRPPGPPRRRTDGQGGPALADLLARVERAEWPPPDGTFRVLPQPPGRVAAVVAFTAHTVVAADVPQEWVLSLLDRADATHATGATDLGAPMKPAFLSALAARTGRRIGALDQVMLAGRLPGPPPLELTEITDSGHPRVRRAHRYRDDVRVYGADGGLVLVGRGLAGRWELAFEVEPDRQGRGLGRTLARAARHLLPPGAGAVWAQVSPGNATSVRALQAAGFRPVGAEVLLVAP</sequence>
<comment type="caution">
    <text evidence="3">The sequence shown here is derived from an EMBL/GenBank/DDBJ whole genome shotgun (WGS) entry which is preliminary data.</text>
</comment>
<name>A0A852ZBB4_9ACTN</name>
<dbReference type="GO" id="GO:0016747">
    <property type="term" value="F:acyltransferase activity, transferring groups other than amino-acyl groups"/>
    <property type="evidence" value="ECO:0007669"/>
    <property type="project" value="InterPro"/>
</dbReference>
<organism evidence="3 4">
    <name type="scientific">Actinopolymorpha rutila</name>
    <dbReference type="NCBI Taxonomy" id="446787"/>
    <lineage>
        <taxon>Bacteria</taxon>
        <taxon>Bacillati</taxon>
        <taxon>Actinomycetota</taxon>
        <taxon>Actinomycetes</taxon>
        <taxon>Propionibacteriales</taxon>
        <taxon>Actinopolymorphaceae</taxon>
        <taxon>Actinopolymorpha</taxon>
    </lineage>
</organism>
<dbReference type="EMBL" id="JACBZH010000001">
    <property type="protein sequence ID" value="NYH90204.1"/>
    <property type="molecule type" value="Genomic_DNA"/>
</dbReference>
<feature type="region of interest" description="Disordered" evidence="1">
    <location>
        <begin position="1"/>
        <end position="21"/>
    </location>
</feature>
<dbReference type="Gene3D" id="3.40.630.30">
    <property type="match status" value="1"/>
</dbReference>
<dbReference type="Pfam" id="PF00583">
    <property type="entry name" value="Acetyltransf_1"/>
    <property type="match status" value="1"/>
</dbReference>
<evidence type="ECO:0000259" key="2">
    <source>
        <dbReference type="PROSITE" id="PS51186"/>
    </source>
</evidence>
<dbReference type="RefSeq" id="WP_337796032.1">
    <property type="nucleotide sequence ID" value="NZ_BAAARR010000024.1"/>
</dbReference>
<dbReference type="PROSITE" id="PS51186">
    <property type="entry name" value="GNAT"/>
    <property type="match status" value="1"/>
</dbReference>
<dbReference type="Proteomes" id="UP000579605">
    <property type="component" value="Unassembled WGS sequence"/>
</dbReference>
<protein>
    <submittedName>
        <fullName evidence="3">GNAT superfamily N-acetyltransferase</fullName>
    </submittedName>
</protein>
<feature type="domain" description="N-acetyltransferase" evidence="2">
    <location>
        <begin position="101"/>
        <end position="238"/>
    </location>
</feature>
<evidence type="ECO:0000256" key="1">
    <source>
        <dbReference type="SAM" id="MobiDB-lite"/>
    </source>
</evidence>
<keyword evidence="4" id="KW-1185">Reference proteome</keyword>
<proteinExistence type="predicted"/>
<gene>
    <name evidence="3" type="ORF">F4554_002842</name>
</gene>
<dbReference type="InterPro" id="IPR016181">
    <property type="entry name" value="Acyl_CoA_acyltransferase"/>
</dbReference>
<dbReference type="InterPro" id="IPR000182">
    <property type="entry name" value="GNAT_dom"/>
</dbReference>
<keyword evidence="3" id="KW-0808">Transferase</keyword>
<evidence type="ECO:0000313" key="4">
    <source>
        <dbReference type="Proteomes" id="UP000579605"/>
    </source>
</evidence>
<evidence type="ECO:0000313" key="3">
    <source>
        <dbReference type="EMBL" id="NYH90204.1"/>
    </source>
</evidence>
<dbReference type="AlphaFoldDB" id="A0A852ZBB4"/>
<accession>A0A852ZBB4</accession>
<reference evidence="3 4" key="1">
    <citation type="submission" date="2020-07" db="EMBL/GenBank/DDBJ databases">
        <title>Sequencing the genomes of 1000 actinobacteria strains.</title>
        <authorList>
            <person name="Klenk H.-P."/>
        </authorList>
    </citation>
    <scope>NUCLEOTIDE SEQUENCE [LARGE SCALE GENOMIC DNA]</scope>
    <source>
        <strain evidence="3 4">DSM 18448</strain>
    </source>
</reference>
<dbReference type="SUPFAM" id="SSF55729">
    <property type="entry name" value="Acyl-CoA N-acyltransferases (Nat)"/>
    <property type="match status" value="1"/>
</dbReference>